<dbReference type="AlphaFoldDB" id="A0A498CQH6"/>
<organism evidence="2 3">
    <name type="scientific">Anaerotruncus massiliensis</name>
    <name type="common">ex Liu et al. 2021</name>
    <dbReference type="NCBI Taxonomy" id="2321404"/>
    <lineage>
        <taxon>Bacteria</taxon>
        <taxon>Bacillati</taxon>
        <taxon>Bacillota</taxon>
        <taxon>Clostridia</taxon>
        <taxon>Eubacteriales</taxon>
        <taxon>Oscillospiraceae</taxon>
        <taxon>Anaerotruncus</taxon>
    </lineage>
</organism>
<feature type="domain" description="HTH lysR-type" evidence="1">
    <location>
        <begin position="29"/>
        <end position="86"/>
    </location>
</feature>
<dbReference type="Gene3D" id="1.10.10.10">
    <property type="entry name" value="Winged helix-like DNA-binding domain superfamily/Winged helix DNA-binding domain"/>
    <property type="match status" value="1"/>
</dbReference>
<dbReference type="Proteomes" id="UP000276301">
    <property type="component" value="Unassembled WGS sequence"/>
</dbReference>
<keyword evidence="3" id="KW-1185">Reference proteome</keyword>
<dbReference type="InterPro" id="IPR000847">
    <property type="entry name" value="LysR_HTH_N"/>
</dbReference>
<dbReference type="PANTHER" id="PTHR30432">
    <property type="entry name" value="TRANSCRIPTIONAL REGULATOR MODE"/>
    <property type="match status" value="1"/>
</dbReference>
<dbReference type="Pfam" id="PF00126">
    <property type="entry name" value="HTH_1"/>
    <property type="match status" value="1"/>
</dbReference>
<dbReference type="PANTHER" id="PTHR30432:SF1">
    <property type="entry name" value="DNA-BINDING TRANSCRIPTIONAL DUAL REGULATOR MODE"/>
    <property type="match status" value="1"/>
</dbReference>
<evidence type="ECO:0000259" key="1">
    <source>
        <dbReference type="Pfam" id="PF00126"/>
    </source>
</evidence>
<dbReference type="InterPro" id="IPR051815">
    <property type="entry name" value="Molybdate_resp_trans_reg"/>
</dbReference>
<gene>
    <name evidence="2" type="ORF">D4A47_04835</name>
</gene>
<dbReference type="InterPro" id="IPR036388">
    <property type="entry name" value="WH-like_DNA-bd_sf"/>
</dbReference>
<dbReference type="InterPro" id="IPR036390">
    <property type="entry name" value="WH_DNA-bd_sf"/>
</dbReference>
<evidence type="ECO:0000313" key="3">
    <source>
        <dbReference type="Proteomes" id="UP000276301"/>
    </source>
</evidence>
<dbReference type="SUPFAM" id="SSF46785">
    <property type="entry name" value="Winged helix' DNA-binding domain"/>
    <property type="match status" value="1"/>
</dbReference>
<sequence>MMPEGLSFSLRVSLRRSEKFFGPGVASLLRLVERTGSLQTAAAEMQMSYSKAWKIIRKAEGELGFPLMERRVGGAGGGSSSVTAEGKRFLERYERFRQEVQDAAQRLFTECFEGGDTNETD</sequence>
<comment type="caution">
    <text evidence="2">The sequence shown here is derived from an EMBL/GenBank/DDBJ whole genome shotgun (WGS) entry which is preliminary data.</text>
</comment>
<evidence type="ECO:0000313" key="2">
    <source>
        <dbReference type="EMBL" id="RLL12740.1"/>
    </source>
</evidence>
<name>A0A498CQH6_9FIRM</name>
<proteinExistence type="predicted"/>
<protein>
    <submittedName>
        <fullName evidence="2">LysR family transcriptional regulator</fullName>
    </submittedName>
</protein>
<dbReference type="GO" id="GO:0003700">
    <property type="term" value="F:DNA-binding transcription factor activity"/>
    <property type="evidence" value="ECO:0007669"/>
    <property type="project" value="InterPro"/>
</dbReference>
<accession>A0A498CQH6</accession>
<dbReference type="EMBL" id="RCHT01000005">
    <property type="protein sequence ID" value="RLL12740.1"/>
    <property type="molecule type" value="Genomic_DNA"/>
</dbReference>
<reference evidence="2 3" key="1">
    <citation type="submission" date="2018-10" db="EMBL/GenBank/DDBJ databases">
        <title>Anaerotruncus faecis sp. nov., isolated from human feces.</title>
        <authorList>
            <person name="Wang Y.-J."/>
        </authorList>
    </citation>
    <scope>NUCLEOTIDE SEQUENCE [LARGE SCALE GENOMIC DNA]</scope>
    <source>
        <strain evidence="2 3">22A2-44</strain>
    </source>
</reference>